<evidence type="ECO:0008006" key="5">
    <source>
        <dbReference type="Google" id="ProtNLM"/>
    </source>
</evidence>
<feature type="chain" id="PRO_5006444461" description="Tripartite-type tricarboxylate transporter, receptor component TctC" evidence="2">
    <location>
        <begin position="22"/>
        <end position="324"/>
    </location>
</feature>
<dbReference type="SUPFAM" id="SSF53850">
    <property type="entry name" value="Periplasmic binding protein-like II"/>
    <property type="match status" value="1"/>
</dbReference>
<dbReference type="EMBL" id="LLYB01000090">
    <property type="protein sequence ID" value="KRR20163.1"/>
    <property type="molecule type" value="Genomic_DNA"/>
</dbReference>
<dbReference type="AlphaFoldDB" id="A0A0R3MRF1"/>
<name>A0A0R3MRF1_9BRAD</name>
<evidence type="ECO:0000313" key="3">
    <source>
        <dbReference type="EMBL" id="KRR20163.1"/>
    </source>
</evidence>
<protein>
    <recommendedName>
        <fullName evidence="5">Tripartite-type tricarboxylate transporter, receptor component TctC</fullName>
    </recommendedName>
</protein>
<evidence type="ECO:0000256" key="2">
    <source>
        <dbReference type="SAM" id="SignalP"/>
    </source>
</evidence>
<sequence length="324" mass="33669">MISRALAALLAIALNISAATAQGFPERQLTLIVPFPAGGPSDALGRAVAQAMAAHLKQSVIVENIGGASGTIGLTKLLKAPADGYSLGFGTIGTHVANVALFKRLPYDPVADFEPVGLAGMASTLLVAKLDLPASNLQDFVTYARANREKLTYGSAGVGSISHYACVLLLSNLKLNITHVPYRGVAPAMNDLMGGHVDFMCDQTTTALPQVLGGTVKAIAALSDQPLQQAPQVSTAAAAGYPGVNLRSWNAIFVRKGTPAPVRQKLNDALRAALADPDVMRQMTAVGVELPRGADLEPGAVSAMIAQGLERDVPVLRAKGEYLD</sequence>
<dbReference type="PANTHER" id="PTHR42928:SF5">
    <property type="entry name" value="BLR1237 PROTEIN"/>
    <property type="match status" value="1"/>
</dbReference>
<dbReference type="PIRSF" id="PIRSF017082">
    <property type="entry name" value="YflP"/>
    <property type="match status" value="1"/>
</dbReference>
<accession>A0A0R3MRF1</accession>
<dbReference type="PANTHER" id="PTHR42928">
    <property type="entry name" value="TRICARBOXYLATE-BINDING PROTEIN"/>
    <property type="match status" value="1"/>
</dbReference>
<keyword evidence="2" id="KW-0732">Signal</keyword>
<dbReference type="InterPro" id="IPR005064">
    <property type="entry name" value="BUG"/>
</dbReference>
<dbReference type="Pfam" id="PF03401">
    <property type="entry name" value="TctC"/>
    <property type="match status" value="1"/>
</dbReference>
<evidence type="ECO:0000256" key="1">
    <source>
        <dbReference type="ARBA" id="ARBA00006987"/>
    </source>
</evidence>
<dbReference type="Gene3D" id="3.40.190.150">
    <property type="entry name" value="Bordetella uptake gene, domain 1"/>
    <property type="match status" value="1"/>
</dbReference>
<feature type="signal peptide" evidence="2">
    <location>
        <begin position="1"/>
        <end position="21"/>
    </location>
</feature>
<dbReference type="Gene3D" id="3.40.190.10">
    <property type="entry name" value="Periplasmic binding protein-like II"/>
    <property type="match status" value="1"/>
</dbReference>
<comment type="caution">
    <text evidence="3">The sequence shown here is derived from an EMBL/GenBank/DDBJ whole genome shotgun (WGS) entry which is preliminary data.</text>
</comment>
<dbReference type="InterPro" id="IPR042100">
    <property type="entry name" value="Bug_dom1"/>
</dbReference>
<dbReference type="OrthoDB" id="8443386at2"/>
<organism evidence="3 4">
    <name type="scientific">Bradyrhizobium lablabi</name>
    <dbReference type="NCBI Taxonomy" id="722472"/>
    <lineage>
        <taxon>Bacteria</taxon>
        <taxon>Pseudomonadati</taxon>
        <taxon>Pseudomonadota</taxon>
        <taxon>Alphaproteobacteria</taxon>
        <taxon>Hyphomicrobiales</taxon>
        <taxon>Nitrobacteraceae</taxon>
        <taxon>Bradyrhizobium</taxon>
    </lineage>
</organism>
<gene>
    <name evidence="3" type="ORF">CQ14_23215</name>
</gene>
<dbReference type="Proteomes" id="UP000051660">
    <property type="component" value="Unassembled WGS sequence"/>
</dbReference>
<evidence type="ECO:0000313" key="4">
    <source>
        <dbReference type="Proteomes" id="UP000051660"/>
    </source>
</evidence>
<comment type="similarity">
    <text evidence="1">Belongs to the UPF0065 (bug) family.</text>
</comment>
<reference evidence="3 4" key="1">
    <citation type="submission" date="2014-03" db="EMBL/GenBank/DDBJ databases">
        <title>Bradyrhizobium valentinum sp. nov., isolated from effective nodules of Lupinus mariae-josephae, a lupine endemic of basic-lime soils in Eastern Spain.</title>
        <authorList>
            <person name="Duran D."/>
            <person name="Rey L."/>
            <person name="Navarro A."/>
            <person name="Busquets A."/>
            <person name="Imperial J."/>
            <person name="Ruiz-Argueso T."/>
        </authorList>
    </citation>
    <scope>NUCLEOTIDE SEQUENCE [LARGE SCALE GENOMIC DNA]</scope>
    <source>
        <strain evidence="3 4">CCBAU 23086</strain>
    </source>
</reference>
<proteinExistence type="inferred from homology"/>